<dbReference type="PANTHER" id="PTHR42085">
    <property type="entry name" value="F-BOX DOMAIN-CONTAINING PROTEIN"/>
    <property type="match status" value="1"/>
</dbReference>
<evidence type="ECO:0000313" key="2">
    <source>
        <dbReference type="EMBL" id="EEU38720.1"/>
    </source>
</evidence>
<dbReference type="eggNOG" id="ENOG502SN4M">
    <property type="taxonomic scope" value="Eukaryota"/>
</dbReference>
<dbReference type="OMA" id="NGWKELR"/>
<accession>C7ZB27</accession>
<proteinExistence type="predicted"/>
<sequence>MECDNKRKQAASGSHPPDQPDPALYYQQESIMFRLPQELRLEIYSHLFSSTSLQWTVRKTEQASGPKSTPLQTLALVRACRRIRDEISDSWISQIHLTFKTPEAMLDVLTELPVSTLSKIRHVQVTAKPVLTESPPRRDIFCSYFLGSMFKLLPGLRLDTLTVHGTNTVLMCINYLILNHLISGSCGWKELYYITRESAMIGSTIEGIMNRPQPENWQRIMNERDGDETKPTVIIYRPNQCVVSSVILDHDACAVWERDMPSNWLDELPVDTEEEKTLFKDEERGEEMMVVVKRGFSVDYEETEGSPLLEDDIRRDGPGMTWKEIQGIDMEAPEFLVRWLLVFAVQMGLRTRRLMRDEDDELTGLIESLLS</sequence>
<dbReference type="KEGG" id="nhe:NECHADRAFT_83142"/>
<dbReference type="OrthoDB" id="72726at2759"/>
<evidence type="ECO:0008006" key="4">
    <source>
        <dbReference type="Google" id="ProtNLM"/>
    </source>
</evidence>
<dbReference type="RefSeq" id="XP_003044433.1">
    <property type="nucleotide sequence ID" value="XM_003044387.1"/>
</dbReference>
<dbReference type="VEuPathDB" id="FungiDB:NECHADRAFT_83142"/>
<dbReference type="GeneID" id="9672736"/>
<gene>
    <name evidence="2" type="ORF">NECHADRAFT_83142</name>
</gene>
<dbReference type="EMBL" id="GG698914">
    <property type="protein sequence ID" value="EEU38720.1"/>
    <property type="molecule type" value="Genomic_DNA"/>
</dbReference>
<feature type="region of interest" description="Disordered" evidence="1">
    <location>
        <begin position="1"/>
        <end position="22"/>
    </location>
</feature>
<dbReference type="AlphaFoldDB" id="C7ZB27"/>
<dbReference type="PANTHER" id="PTHR42085:SF1">
    <property type="entry name" value="F-BOX DOMAIN-CONTAINING PROTEIN"/>
    <property type="match status" value="1"/>
</dbReference>
<evidence type="ECO:0000256" key="1">
    <source>
        <dbReference type="SAM" id="MobiDB-lite"/>
    </source>
</evidence>
<name>C7ZB27_FUSV7</name>
<keyword evidence="3" id="KW-1185">Reference proteome</keyword>
<dbReference type="InterPro" id="IPR038883">
    <property type="entry name" value="AN11006-like"/>
</dbReference>
<organism evidence="2 3">
    <name type="scientific">Fusarium vanettenii (strain ATCC MYA-4622 / CBS 123669 / FGSC 9596 / NRRL 45880 / 77-13-4)</name>
    <name type="common">Fusarium solani subsp. pisi</name>
    <dbReference type="NCBI Taxonomy" id="660122"/>
    <lineage>
        <taxon>Eukaryota</taxon>
        <taxon>Fungi</taxon>
        <taxon>Dikarya</taxon>
        <taxon>Ascomycota</taxon>
        <taxon>Pezizomycotina</taxon>
        <taxon>Sordariomycetes</taxon>
        <taxon>Hypocreomycetidae</taxon>
        <taxon>Hypocreales</taxon>
        <taxon>Nectriaceae</taxon>
        <taxon>Fusarium</taxon>
        <taxon>Fusarium solani species complex</taxon>
        <taxon>Fusarium vanettenii</taxon>
    </lineage>
</organism>
<dbReference type="InParanoid" id="C7ZB27"/>
<evidence type="ECO:0000313" key="3">
    <source>
        <dbReference type="Proteomes" id="UP000005206"/>
    </source>
</evidence>
<reference evidence="2 3" key="1">
    <citation type="journal article" date="2009" name="PLoS Genet.">
        <title>The genome of Nectria haematococca: contribution of supernumerary chromosomes to gene expansion.</title>
        <authorList>
            <person name="Coleman J.J."/>
            <person name="Rounsley S.D."/>
            <person name="Rodriguez-Carres M."/>
            <person name="Kuo A."/>
            <person name="Wasmann C.C."/>
            <person name="Grimwood J."/>
            <person name="Schmutz J."/>
            <person name="Taga M."/>
            <person name="White G.J."/>
            <person name="Zhou S."/>
            <person name="Schwartz D.C."/>
            <person name="Freitag M."/>
            <person name="Ma L.J."/>
            <person name="Danchin E.G."/>
            <person name="Henrissat B."/>
            <person name="Coutinho P.M."/>
            <person name="Nelson D.R."/>
            <person name="Straney D."/>
            <person name="Napoli C.A."/>
            <person name="Barker B.M."/>
            <person name="Gribskov M."/>
            <person name="Rep M."/>
            <person name="Kroken S."/>
            <person name="Molnar I."/>
            <person name="Rensing C."/>
            <person name="Kennell J.C."/>
            <person name="Zamora J."/>
            <person name="Farman M.L."/>
            <person name="Selker E.U."/>
            <person name="Salamov A."/>
            <person name="Shapiro H."/>
            <person name="Pangilinan J."/>
            <person name="Lindquist E."/>
            <person name="Lamers C."/>
            <person name="Grigoriev I.V."/>
            <person name="Geiser D.M."/>
            <person name="Covert S.F."/>
            <person name="Temporini E."/>
            <person name="Vanetten H.D."/>
        </authorList>
    </citation>
    <scope>NUCLEOTIDE SEQUENCE [LARGE SCALE GENOMIC DNA]</scope>
    <source>
        <strain evidence="3">ATCC MYA-4622 / CBS 123669 / FGSC 9596 / NRRL 45880 / 77-13-4</strain>
    </source>
</reference>
<dbReference type="HOGENOM" id="CLU_066073_0_0_1"/>
<protein>
    <recommendedName>
        <fullName evidence="4">F-box domain-containing protein</fullName>
    </recommendedName>
</protein>
<dbReference type="Proteomes" id="UP000005206">
    <property type="component" value="Chromosome 7"/>
</dbReference>